<evidence type="ECO:0000256" key="1">
    <source>
        <dbReference type="SAM" id="MobiDB-lite"/>
    </source>
</evidence>
<protein>
    <recommendedName>
        <fullName evidence="2">DUF4350 domain-containing protein</fullName>
    </recommendedName>
</protein>
<gene>
    <name evidence="3" type="ORF">SAMN05216296_0904</name>
</gene>
<reference evidence="4" key="1">
    <citation type="submission" date="2016-10" db="EMBL/GenBank/DDBJ databases">
        <authorList>
            <person name="Varghese N."/>
            <person name="Submissions S."/>
        </authorList>
    </citation>
    <scope>NUCLEOTIDE SEQUENCE [LARGE SCALE GENOMIC DNA]</scope>
    <source>
        <strain evidence="4">DSM 17875</strain>
    </source>
</reference>
<dbReference type="AlphaFoldDB" id="A0A1H2EMH7"/>
<dbReference type="OrthoDB" id="6638317at2"/>
<sequence>MSRQRRFYLGAGLFLLLGLLAIALLGHLQPYNDEVKHGPAPEARNNPYLAAESFLRQRGLQVTHTDDLHQLAKLPSEGHTLLLFSDRQGMNADTVQQLMDWTSRGGHLVLVAERLWDEKKAASGDPLLDPLGIQQFLSADLPQADQGEPGADVPDTGVNPTEPSQPAQSSTADLPTEDAQALDHYPQLTKLYLPDEQAPAYVGFDTEFHLNDSQNRAHAWANSGDATHMLQLYAGAGMVTVLTDVWLWENQQIDLHDNAWLLWYLTQDSTVQLVYRADRPNLLSLLFKHFPLAVSALALLALFSLWYHGVRQGPLLAPVSRARRQLQEHLHGSADFLLRHGGQQALLTELQKDIRQCAQRRHPGFERLPVAEQWQLLGGFSRLTSGTISQLMRPPAKQALAAAAFTRKVGQLQQLRNRLDRANAGSVKPESAMRKKDPAKPSTAAPPTL</sequence>
<feature type="region of interest" description="Disordered" evidence="1">
    <location>
        <begin position="418"/>
        <end position="449"/>
    </location>
</feature>
<accession>A0A1H2EMH7</accession>
<organism evidence="3 4">
    <name type="scientific">Pseudomonas pohangensis</name>
    <dbReference type="NCBI Taxonomy" id="364197"/>
    <lineage>
        <taxon>Bacteria</taxon>
        <taxon>Pseudomonadati</taxon>
        <taxon>Pseudomonadota</taxon>
        <taxon>Gammaproteobacteria</taxon>
        <taxon>Pseudomonadales</taxon>
        <taxon>Pseudomonadaceae</taxon>
        <taxon>Pseudomonas</taxon>
    </lineage>
</organism>
<dbReference type="EMBL" id="LT629785">
    <property type="protein sequence ID" value="SDT96153.1"/>
    <property type="molecule type" value="Genomic_DNA"/>
</dbReference>
<dbReference type="STRING" id="364197.SAMN05216296_0904"/>
<name>A0A1H2EMH7_9PSED</name>
<dbReference type="Proteomes" id="UP000243232">
    <property type="component" value="Chromosome I"/>
</dbReference>
<dbReference type="RefSeq" id="WP_090193288.1">
    <property type="nucleotide sequence ID" value="NZ_LT629785.1"/>
</dbReference>
<proteinExistence type="predicted"/>
<feature type="region of interest" description="Disordered" evidence="1">
    <location>
        <begin position="142"/>
        <end position="175"/>
    </location>
</feature>
<evidence type="ECO:0000313" key="4">
    <source>
        <dbReference type="Proteomes" id="UP000243232"/>
    </source>
</evidence>
<keyword evidence="4" id="KW-1185">Reference proteome</keyword>
<dbReference type="Pfam" id="PF14258">
    <property type="entry name" value="DUF4350"/>
    <property type="match status" value="1"/>
</dbReference>
<feature type="domain" description="DUF4350" evidence="2">
    <location>
        <begin position="42"/>
        <end position="266"/>
    </location>
</feature>
<dbReference type="InterPro" id="IPR025646">
    <property type="entry name" value="DUF4350"/>
</dbReference>
<evidence type="ECO:0000313" key="3">
    <source>
        <dbReference type="EMBL" id="SDT96153.1"/>
    </source>
</evidence>
<evidence type="ECO:0000259" key="2">
    <source>
        <dbReference type="Pfam" id="PF14258"/>
    </source>
</evidence>
<feature type="compositionally biased region" description="Polar residues" evidence="1">
    <location>
        <begin position="158"/>
        <end position="173"/>
    </location>
</feature>